<accession>A0A2R9T257</accession>
<dbReference type="PANTHER" id="PTHR42678:SF34">
    <property type="entry name" value="OS04G0183300 PROTEIN"/>
    <property type="match status" value="1"/>
</dbReference>
<feature type="domain" description="SLH" evidence="2">
    <location>
        <begin position="101"/>
        <end position="165"/>
    </location>
</feature>
<dbReference type="Pfam" id="PF01425">
    <property type="entry name" value="Amidase"/>
    <property type="match status" value="1"/>
</dbReference>
<dbReference type="InterPro" id="IPR020556">
    <property type="entry name" value="Amidase_CS"/>
</dbReference>
<comment type="caution">
    <text evidence="3">The sequence shown here is derived from an EMBL/GenBank/DDBJ whole genome shotgun (WGS) entry which is preliminary data.</text>
</comment>
<proteinExistence type="predicted"/>
<evidence type="ECO:0000313" key="3">
    <source>
        <dbReference type="EMBL" id="EFU43624.1"/>
    </source>
</evidence>
<reference evidence="3 4" key="1">
    <citation type="journal article" date="2010" name="BMC Genomics">
        <title>Genome sequence of the pattern forming Paenibacillus vortex bacterium reveals potential for thriving in complex environments.</title>
        <authorList>
            <person name="Sirota-Madi A."/>
            <person name="Olender T."/>
            <person name="Helman Y."/>
            <person name="Ingham C."/>
            <person name="Brainis I."/>
            <person name="Roth D."/>
            <person name="Hagi E."/>
            <person name="Brodsky L."/>
            <person name="Leshkowitz D."/>
            <person name="Galatenko V."/>
            <person name="Nikolaev V."/>
            <person name="Mugasimangalam R.C."/>
            <person name="Bransburg-Zabary S."/>
            <person name="Gutnick D.L."/>
            <person name="Lancet D."/>
            <person name="Ben-Jacob E."/>
        </authorList>
    </citation>
    <scope>NUCLEOTIDE SEQUENCE [LARGE SCALE GENOMIC DNA]</scope>
    <source>
        <strain evidence="3 4">V453</strain>
    </source>
</reference>
<dbReference type="SUPFAM" id="SSF75304">
    <property type="entry name" value="Amidase signature (AS) enzymes"/>
    <property type="match status" value="1"/>
</dbReference>
<dbReference type="PROSITE" id="PS51272">
    <property type="entry name" value="SLH"/>
    <property type="match status" value="1"/>
</dbReference>
<name>A0A2R9T257_9BACL</name>
<feature type="signal peptide" evidence="1">
    <location>
        <begin position="1"/>
        <end position="34"/>
    </location>
</feature>
<protein>
    <submittedName>
        <fullName evidence="3">Amidase</fullName>
    </submittedName>
</protein>
<organism evidence="3 4">
    <name type="scientific">Paenibacillus vortex V453</name>
    <dbReference type="NCBI Taxonomy" id="715225"/>
    <lineage>
        <taxon>Bacteria</taxon>
        <taxon>Bacillati</taxon>
        <taxon>Bacillota</taxon>
        <taxon>Bacilli</taxon>
        <taxon>Bacillales</taxon>
        <taxon>Paenibacillaceae</taxon>
        <taxon>Paenibacillus</taxon>
    </lineage>
</organism>
<evidence type="ECO:0000256" key="1">
    <source>
        <dbReference type="SAM" id="SignalP"/>
    </source>
</evidence>
<keyword evidence="4" id="KW-1185">Reference proteome</keyword>
<sequence length="640" mass="68076">MRKMTSWKLKGSAALLSASLLAGSFILTGTPAEASSSTSTNAGQVSSIQKSSLTSPITVQEFSKLLNAVAKGNGLEFKGLDGTGTIKRKDAAAAIYEWIELPESTSEYTDLSEAESEIAGALLKAGIMNGYSSTVFAPNQQVTISDAHVLIDRIEAYLTPFDITEATIAEMQTAMEQRKVTSVTLVQLYLARIHRYDDQLHAILTVNDKAVEAARKLDEERRTTGPRGPLHGIPIIVKDNYDTADMPTTAGCVCLKDSIPDNDSEQVARLKAAGAIIIAKANLDEFAFNITTSSSLGGQTLNPYNLGHYPGGSSGGTGAAIAANFAAAGLGTDTGGSIRIPSSLNSLVGIRPTIGLSSRDGIIPLALTQDVGGPMARTVADAAAVLEATAGYDAKDLVTTQSVGRVPDSYLSYLDKEGLQGARIGVVTQLLSGTKAEQNEVNDITLKAVKDMEKLGATAVHIEIPNYEAIMKFPSLSGWEFKFQLNDYLESLGEDAPYHSLEEIIASGEYLESHKSSMEARQARETLDDNEYRKIVLDRTKLTQESLLKVMAEHNLDALVYPASAEPAGKLGEGQNSGVNNRLSPFSGFPAITVPAGFTDGGLPVGVEFLGKAFDEGTLIKLAYSYEQGTLHRKSPTLTP</sequence>
<evidence type="ECO:0000313" key="4">
    <source>
        <dbReference type="Proteomes" id="UP000003094"/>
    </source>
</evidence>
<dbReference type="Gene3D" id="3.90.1300.10">
    <property type="entry name" value="Amidase signature (AS) domain"/>
    <property type="match status" value="1"/>
</dbReference>
<dbReference type="Proteomes" id="UP000003094">
    <property type="component" value="Unassembled WGS sequence"/>
</dbReference>
<keyword evidence="1" id="KW-0732">Signal</keyword>
<evidence type="ECO:0000259" key="2">
    <source>
        <dbReference type="PROSITE" id="PS51272"/>
    </source>
</evidence>
<dbReference type="AlphaFoldDB" id="A0A2R9T257"/>
<feature type="chain" id="PRO_5015343200" evidence="1">
    <location>
        <begin position="35"/>
        <end position="640"/>
    </location>
</feature>
<dbReference type="Pfam" id="PF00395">
    <property type="entry name" value="SLH"/>
    <property type="match status" value="1"/>
</dbReference>
<dbReference type="InterPro" id="IPR001119">
    <property type="entry name" value="SLH_dom"/>
</dbReference>
<dbReference type="PROSITE" id="PS00571">
    <property type="entry name" value="AMIDASES"/>
    <property type="match status" value="1"/>
</dbReference>
<dbReference type="RefSeq" id="WP_006207038.1">
    <property type="nucleotide sequence ID" value="NZ_ADHJ01000001.1"/>
</dbReference>
<gene>
    <name evidence="3" type="ORF">PVOR_00280</name>
</gene>
<dbReference type="InterPro" id="IPR036928">
    <property type="entry name" value="AS_sf"/>
</dbReference>
<dbReference type="EMBL" id="ADHJ01000001">
    <property type="protein sequence ID" value="EFU43624.1"/>
    <property type="molecule type" value="Genomic_DNA"/>
</dbReference>
<dbReference type="KEGG" id="pvo:PVOR_00280"/>
<dbReference type="PANTHER" id="PTHR42678">
    <property type="entry name" value="AMIDASE"/>
    <property type="match status" value="1"/>
</dbReference>
<dbReference type="InterPro" id="IPR023631">
    <property type="entry name" value="Amidase_dom"/>
</dbReference>